<organism evidence="2 3">
    <name type="scientific">Streptomyces brasiliensis</name>
    <dbReference type="NCBI Taxonomy" id="1954"/>
    <lineage>
        <taxon>Bacteria</taxon>
        <taxon>Bacillati</taxon>
        <taxon>Actinomycetota</taxon>
        <taxon>Actinomycetes</taxon>
        <taxon>Kitasatosporales</taxon>
        <taxon>Streptomycetaceae</taxon>
        <taxon>Streptomyces</taxon>
    </lineage>
</organism>
<proteinExistence type="predicted"/>
<accession>A0A917KRL0</accession>
<evidence type="ECO:0000313" key="2">
    <source>
        <dbReference type="EMBL" id="GGJ23207.1"/>
    </source>
</evidence>
<feature type="compositionally biased region" description="Polar residues" evidence="1">
    <location>
        <begin position="55"/>
        <end position="64"/>
    </location>
</feature>
<dbReference type="Proteomes" id="UP000657574">
    <property type="component" value="Unassembled WGS sequence"/>
</dbReference>
<reference evidence="2" key="2">
    <citation type="submission" date="2020-09" db="EMBL/GenBank/DDBJ databases">
        <authorList>
            <person name="Sun Q."/>
            <person name="Ohkuma M."/>
        </authorList>
    </citation>
    <scope>NUCLEOTIDE SEQUENCE</scope>
    <source>
        <strain evidence="2">JCM 3086</strain>
    </source>
</reference>
<evidence type="ECO:0000313" key="3">
    <source>
        <dbReference type="Proteomes" id="UP000657574"/>
    </source>
</evidence>
<feature type="region of interest" description="Disordered" evidence="1">
    <location>
        <begin position="86"/>
        <end position="111"/>
    </location>
</feature>
<keyword evidence="3" id="KW-1185">Reference proteome</keyword>
<sequence length="111" mass="11303">MTFTHVGGTPCCAVRVTLLAGAGSVTRPVRQALVRRCHAAAVCNIVQGPGEDSRTPTTETSSQPLPGGAARLPGEPAVAALTVTTVHGRTRTPSGLPPAPQQTPPNDQTDS</sequence>
<evidence type="ECO:0000256" key="1">
    <source>
        <dbReference type="SAM" id="MobiDB-lite"/>
    </source>
</evidence>
<feature type="region of interest" description="Disordered" evidence="1">
    <location>
        <begin position="47"/>
        <end position="74"/>
    </location>
</feature>
<reference evidence="2" key="1">
    <citation type="journal article" date="2014" name="Int. J. Syst. Evol. Microbiol.">
        <title>Complete genome sequence of Corynebacterium casei LMG S-19264T (=DSM 44701T), isolated from a smear-ripened cheese.</title>
        <authorList>
            <consortium name="US DOE Joint Genome Institute (JGI-PGF)"/>
            <person name="Walter F."/>
            <person name="Albersmeier A."/>
            <person name="Kalinowski J."/>
            <person name="Ruckert C."/>
        </authorList>
    </citation>
    <scope>NUCLEOTIDE SEQUENCE</scope>
    <source>
        <strain evidence="2">JCM 3086</strain>
    </source>
</reference>
<comment type="caution">
    <text evidence="2">The sequence shown here is derived from an EMBL/GenBank/DDBJ whole genome shotgun (WGS) entry which is preliminary data.</text>
</comment>
<name>A0A917KRL0_9ACTN</name>
<protein>
    <submittedName>
        <fullName evidence="2">Uncharacterized protein</fullName>
    </submittedName>
</protein>
<dbReference type="EMBL" id="BMQA01000011">
    <property type="protein sequence ID" value="GGJ23207.1"/>
    <property type="molecule type" value="Genomic_DNA"/>
</dbReference>
<dbReference type="AlphaFoldDB" id="A0A917KRL0"/>
<gene>
    <name evidence="2" type="ORF">GCM10010121_037700</name>
</gene>